<proteinExistence type="predicted"/>
<feature type="binding site" evidence="7">
    <location>
        <position position="122"/>
    </location>
    <ligand>
        <name>Mg(2+)</name>
        <dbReference type="ChEBI" id="CHEBI:18420"/>
    </ligand>
</feature>
<dbReference type="HOGENOM" id="CLU_072626_3_0_6"/>
<dbReference type="GeneID" id="45730764"/>
<dbReference type="PANTHER" id="PTHR33254:SF4">
    <property type="entry name" value="4-HYDROXY-4-METHYL-2-OXOGLUTARATE ALDOLASE 3-RELATED"/>
    <property type="match status" value="1"/>
</dbReference>
<reference evidence="9" key="4">
    <citation type="journal article" date="2021" name="PeerJ">
        <title>Extensive microbial diversity within the chicken gut microbiome revealed by metagenomics and culture.</title>
        <authorList>
            <person name="Gilroy R."/>
            <person name="Ravi A."/>
            <person name="Getino M."/>
            <person name="Pursley I."/>
            <person name="Horton D.L."/>
            <person name="Alikhan N.F."/>
            <person name="Baker D."/>
            <person name="Gharbi K."/>
            <person name="Hall N."/>
            <person name="Watson M."/>
            <person name="Adriaenssens E.M."/>
            <person name="Foster-Nyarko E."/>
            <person name="Jarju S."/>
            <person name="Secka A."/>
            <person name="Antonio M."/>
            <person name="Oren A."/>
            <person name="Chaudhuri R.R."/>
            <person name="La Ragione R."/>
            <person name="Hildebrand F."/>
            <person name="Pallen M.J."/>
        </authorList>
    </citation>
    <scope>NUCLEOTIDE SEQUENCE</scope>
    <source>
        <strain evidence="9">ChiSjej2B20-17149</strain>
    </source>
</reference>
<dbReference type="AlphaFoldDB" id="I4K2X0"/>
<evidence type="ECO:0000256" key="4">
    <source>
        <dbReference type="ARBA" id="ARBA00023239"/>
    </source>
</evidence>
<dbReference type="GO" id="GO:0047443">
    <property type="term" value="F:4-hydroxy-4-methyl-2-oxoglutarate aldolase activity"/>
    <property type="evidence" value="ECO:0007669"/>
    <property type="project" value="TreeGrafter"/>
</dbReference>
<evidence type="ECO:0000256" key="6">
    <source>
        <dbReference type="ARBA" id="ARBA00030169"/>
    </source>
</evidence>
<evidence type="ECO:0000313" key="14">
    <source>
        <dbReference type="Proteomes" id="UP000535954"/>
    </source>
</evidence>
<dbReference type="Proteomes" id="UP000535954">
    <property type="component" value="Unassembled WGS sequence"/>
</dbReference>
<dbReference type="EMBL" id="AHPN01000001">
    <property type="protein sequence ID" value="EIK59060.1"/>
    <property type="molecule type" value="Genomic_DNA"/>
</dbReference>
<dbReference type="Proteomes" id="UP000814074">
    <property type="component" value="Unassembled WGS sequence"/>
</dbReference>
<protein>
    <recommendedName>
        <fullName evidence="2">Putative 4-hydroxy-4-methyl-2-oxoglutarate aldolase</fullName>
    </recommendedName>
    <alternativeName>
        <fullName evidence="5">Regulator of ribonuclease activity homolog</fullName>
    </alternativeName>
    <alternativeName>
        <fullName evidence="6">RraA-like protein</fullName>
    </alternativeName>
</protein>
<evidence type="ECO:0000256" key="3">
    <source>
        <dbReference type="ARBA" id="ARBA00022723"/>
    </source>
</evidence>
<dbReference type="EMBL" id="WKDU01000082">
    <property type="protein sequence ID" value="MCF5156653.1"/>
    <property type="molecule type" value="Genomic_DNA"/>
</dbReference>
<evidence type="ECO:0000313" key="12">
    <source>
        <dbReference type="EMBL" id="NNA76168.1"/>
    </source>
</evidence>
<dbReference type="Proteomes" id="UP000003213">
    <property type="component" value="Chromosome"/>
</dbReference>
<dbReference type="EMBL" id="JAAQYH010000015">
    <property type="protein sequence ID" value="NNA76168.1"/>
    <property type="molecule type" value="Genomic_DNA"/>
</dbReference>
<feature type="binding site" evidence="7">
    <location>
        <begin position="99"/>
        <end position="102"/>
    </location>
    <ligand>
        <name>substrate</name>
    </ligand>
</feature>
<evidence type="ECO:0000313" key="16">
    <source>
        <dbReference type="Proteomes" id="UP000586252"/>
    </source>
</evidence>
<dbReference type="GO" id="GO:0008948">
    <property type="term" value="F:oxaloacetate decarboxylase activity"/>
    <property type="evidence" value="ECO:0007669"/>
    <property type="project" value="TreeGrafter"/>
</dbReference>
<name>I4K2X0_9PSED</name>
<keyword evidence="3 7" id="KW-0479">Metal-binding</keyword>
<gene>
    <name evidence="10" type="ORF">GIW47_29145</name>
    <name evidence="12" type="ORF">HBO13_26355</name>
    <name evidence="11" type="ORF">HBO18_22895</name>
    <name evidence="13" type="ORF">HBO30_04480</name>
    <name evidence="9" type="ORF">K8W20_23910</name>
    <name evidence="8" type="ORF">PflSS101_0323</name>
</gene>
<reference evidence="14 15" key="3">
    <citation type="journal article" date="2020" name="Front. Microbiol.">
        <title>Genetic Organization of the aprX-lipA2 Operon Affects the Proteolytic Potential of Pseudomonas Species in Milk.</title>
        <authorList>
            <person name="Maier C."/>
            <person name="Huptas C."/>
            <person name="von Neubeck M."/>
            <person name="Scherer S."/>
            <person name="Wenning M."/>
            <person name="Lucking G."/>
        </authorList>
    </citation>
    <scope>NUCLEOTIDE SEQUENCE [LARGE SCALE GENOMIC DNA]</scope>
    <source>
        <strain evidence="11 15">WS 4997</strain>
        <strain evidence="13 16">WS 5404</strain>
        <strain evidence="12 14">WS 5405</strain>
    </source>
</reference>
<comment type="cofactor">
    <cofactor evidence="1">
        <name>a divalent metal cation</name>
        <dbReference type="ChEBI" id="CHEBI:60240"/>
    </cofactor>
</comment>
<sequence length="237" mass="25211">MPKLFESVQLSQALLDECEQLDTASLSDALDSLGVSGGLLGITTQVPGSRCVGIAFTVQYEPVGDSHGFKNAANYIDQVPPGAVIVSSNAGRQDCTVWGDIMTHFAVARGIKGTVIDGVARDIDTVVKLGYPLFSRGRFMQSAKNRTQLKAVQVSLEIGGVTVNPGDLLVCDGSGCLVIAQHIAAEVIRRARAVEHTERQIIGAITAGASLEEARKTYRYDQPWLGAAQKVEAELAQ</sequence>
<dbReference type="Gene3D" id="3.50.30.40">
    <property type="entry name" value="Ribonuclease E inhibitor RraA/RraA-like"/>
    <property type="match status" value="1"/>
</dbReference>
<dbReference type="InterPro" id="IPR036704">
    <property type="entry name" value="RraA/RraA-like_sf"/>
</dbReference>
<dbReference type="GO" id="GO:0046872">
    <property type="term" value="F:metal ion binding"/>
    <property type="evidence" value="ECO:0007669"/>
    <property type="project" value="UniProtKB-KW"/>
</dbReference>
<reference evidence="9" key="5">
    <citation type="submission" date="2021-09" db="EMBL/GenBank/DDBJ databases">
        <authorList>
            <person name="Gilroy R."/>
        </authorList>
    </citation>
    <scope>NUCLEOTIDE SEQUENCE</scope>
    <source>
        <strain evidence="9">ChiSjej2B20-17149</strain>
    </source>
</reference>
<evidence type="ECO:0000313" key="15">
    <source>
        <dbReference type="Proteomes" id="UP000583279"/>
    </source>
</evidence>
<dbReference type="Proteomes" id="UP000583279">
    <property type="component" value="Unassembled WGS sequence"/>
</dbReference>
<dbReference type="Pfam" id="PF03737">
    <property type="entry name" value="RraA-like"/>
    <property type="match status" value="1"/>
</dbReference>
<dbReference type="CDD" id="cd16841">
    <property type="entry name" value="RraA_family"/>
    <property type="match status" value="1"/>
</dbReference>
<feature type="binding site" evidence="7">
    <location>
        <position position="121"/>
    </location>
    <ligand>
        <name>substrate</name>
    </ligand>
</feature>
<evidence type="ECO:0000313" key="17">
    <source>
        <dbReference type="Proteomes" id="UP000814074"/>
    </source>
</evidence>
<organism evidence="8">
    <name type="scientific">Pseudomonas lactis</name>
    <dbReference type="NCBI Taxonomy" id="1615674"/>
    <lineage>
        <taxon>Bacteria</taxon>
        <taxon>Pseudomonadati</taxon>
        <taxon>Pseudomonadota</taxon>
        <taxon>Gammaproteobacteria</taxon>
        <taxon>Pseudomonadales</taxon>
        <taxon>Pseudomonadaceae</taxon>
        <taxon>Pseudomonas</taxon>
    </lineage>
</organism>
<comment type="cofactor">
    <cofactor evidence="7">
        <name>Mg(2+)</name>
        <dbReference type="ChEBI" id="CHEBI:18420"/>
    </cofactor>
</comment>
<reference evidence="8" key="1">
    <citation type="journal article" date="2012" name="PLoS Genet.">
        <title>Comparative Genomics of Plant-Associated Pseudomonas spp.: Insights into Diversity and Inheritance of Traits Involved in Multitrophic Interactions.</title>
        <authorList>
            <person name="Loper J.E."/>
            <person name="Hassan K.A."/>
            <person name="Mavrodi D.V."/>
            <person name="Davis E.W.II."/>
            <person name="Lim C.K."/>
            <person name="Shaffer B.T."/>
            <person name="Elbourne L.D."/>
            <person name="Stockwell V.O."/>
            <person name="Hartney S.L."/>
            <person name="Breakwell K."/>
            <person name="Henkels M.D."/>
            <person name="Tetu S.G."/>
            <person name="Rangel L.I."/>
            <person name="Kidarsa T.A."/>
            <person name="Wilson N.L."/>
            <person name="van de Mortel J.E."/>
            <person name="Song C."/>
            <person name="Blumhagen R."/>
            <person name="Radune D."/>
            <person name="Hostetler J.B."/>
            <person name="Brinkac L.M."/>
            <person name="Durkin A.S."/>
            <person name="Kluepfel D.A."/>
            <person name="Wechter W.P."/>
            <person name="Anderson A.J."/>
            <person name="Kim Y.C."/>
            <person name="Pierson L.S.III."/>
            <person name="Pierson E.A."/>
            <person name="Lindow S.E."/>
            <person name="Kobayashi D.Y."/>
            <person name="Raaijmakers J.M."/>
            <person name="Weller D.M."/>
            <person name="Thomashow L.S."/>
            <person name="Allen A.E."/>
            <person name="Paulsen I.T."/>
        </authorList>
    </citation>
    <scope>NUCLEOTIDE SEQUENCE [LARGE SCALE GENOMIC DNA]</scope>
    <source>
        <strain evidence="8">SS101</strain>
    </source>
</reference>
<reference evidence="10 17" key="2">
    <citation type="submission" date="2019-11" db="EMBL/GenBank/DDBJ databases">
        <title>Epiphytic Pseudomonas syringae from cherry orchards.</title>
        <authorList>
            <person name="Hulin M.T."/>
        </authorList>
    </citation>
    <scope>NUCLEOTIDE SEQUENCE [LARGE SCALE GENOMIC DNA]</scope>
    <source>
        <strain evidence="10 17">PA-6-3B</strain>
    </source>
</reference>
<dbReference type="EMBL" id="JAAQYI010000002">
    <property type="protein sequence ID" value="NNA77968.1"/>
    <property type="molecule type" value="Genomic_DNA"/>
</dbReference>
<dbReference type="EMBL" id="DYTS01000410">
    <property type="protein sequence ID" value="HJH21741.1"/>
    <property type="molecule type" value="Genomic_DNA"/>
</dbReference>
<evidence type="ECO:0000313" key="8">
    <source>
        <dbReference type="EMBL" id="EIK59060.1"/>
    </source>
</evidence>
<keyword evidence="8" id="KW-0808">Transferase</keyword>
<dbReference type="InterPro" id="IPR005493">
    <property type="entry name" value="RraA/RraA-like"/>
</dbReference>
<keyword evidence="8" id="KW-0489">Methyltransferase</keyword>
<evidence type="ECO:0000313" key="9">
    <source>
        <dbReference type="EMBL" id="HJH21741.1"/>
    </source>
</evidence>
<evidence type="ECO:0000256" key="5">
    <source>
        <dbReference type="ARBA" id="ARBA00029596"/>
    </source>
</evidence>
<keyword evidence="4" id="KW-0456">Lyase</keyword>
<dbReference type="GO" id="GO:0008168">
    <property type="term" value="F:methyltransferase activity"/>
    <property type="evidence" value="ECO:0007669"/>
    <property type="project" value="UniProtKB-KW"/>
</dbReference>
<dbReference type="Proteomes" id="UP000586252">
    <property type="component" value="Unassembled WGS sequence"/>
</dbReference>
<dbReference type="PANTHER" id="PTHR33254">
    <property type="entry name" value="4-HYDROXY-4-METHYL-2-OXOGLUTARATE ALDOLASE 3-RELATED"/>
    <property type="match status" value="1"/>
</dbReference>
<dbReference type="GO" id="GO:0032259">
    <property type="term" value="P:methylation"/>
    <property type="evidence" value="ECO:0007669"/>
    <property type="project" value="UniProtKB-KW"/>
</dbReference>
<evidence type="ECO:0000313" key="10">
    <source>
        <dbReference type="EMBL" id="MCF5156653.1"/>
    </source>
</evidence>
<keyword evidence="17" id="KW-1185">Reference proteome</keyword>
<evidence type="ECO:0000313" key="13">
    <source>
        <dbReference type="EMBL" id="NNA77968.1"/>
    </source>
</evidence>
<dbReference type="Proteomes" id="UP000752172">
    <property type="component" value="Unassembled WGS sequence"/>
</dbReference>
<evidence type="ECO:0000313" key="11">
    <source>
        <dbReference type="EMBL" id="NNA46971.1"/>
    </source>
</evidence>
<keyword evidence="7" id="KW-0460">Magnesium</keyword>
<accession>I4K2X0</accession>
<dbReference type="Gene3D" id="1.20.5.3070">
    <property type="match status" value="1"/>
</dbReference>
<dbReference type="RefSeq" id="WP_003187741.1">
    <property type="nucleotide sequence ID" value="NZ_BSCR01000030.1"/>
</dbReference>
<comment type="caution">
    <text evidence="8">The sequence shown here is derived from an EMBL/GenBank/DDBJ whole genome shotgun (WGS) entry which is preliminary data.</text>
</comment>
<evidence type="ECO:0000256" key="2">
    <source>
        <dbReference type="ARBA" id="ARBA00016549"/>
    </source>
</evidence>
<dbReference type="SUPFAM" id="SSF89562">
    <property type="entry name" value="RraA-like"/>
    <property type="match status" value="1"/>
</dbReference>
<evidence type="ECO:0000256" key="7">
    <source>
        <dbReference type="PIRSR" id="PIRSR605493-1"/>
    </source>
</evidence>
<evidence type="ECO:0000256" key="1">
    <source>
        <dbReference type="ARBA" id="ARBA00001968"/>
    </source>
</evidence>
<dbReference type="EMBL" id="JAAQYK010000008">
    <property type="protein sequence ID" value="NNA46971.1"/>
    <property type="molecule type" value="Genomic_DNA"/>
</dbReference>